<proteinExistence type="predicted"/>
<name>A0A0C2Z0P3_9AGAM</name>
<protein>
    <submittedName>
        <fullName evidence="1">Uncharacterized protein</fullName>
    </submittedName>
</protein>
<dbReference type="InParanoid" id="A0A0C2Z0P3"/>
<evidence type="ECO:0000313" key="2">
    <source>
        <dbReference type="Proteomes" id="UP000053989"/>
    </source>
</evidence>
<dbReference type="Proteomes" id="UP000053989">
    <property type="component" value="Unassembled WGS sequence"/>
</dbReference>
<dbReference type="HOGENOM" id="CLU_2591174_0_0_1"/>
<keyword evidence="2" id="KW-1185">Reference proteome</keyword>
<organism evidence="1 2">
    <name type="scientific">Scleroderma citrinum Foug A</name>
    <dbReference type="NCBI Taxonomy" id="1036808"/>
    <lineage>
        <taxon>Eukaryota</taxon>
        <taxon>Fungi</taxon>
        <taxon>Dikarya</taxon>
        <taxon>Basidiomycota</taxon>
        <taxon>Agaricomycotina</taxon>
        <taxon>Agaricomycetes</taxon>
        <taxon>Agaricomycetidae</taxon>
        <taxon>Boletales</taxon>
        <taxon>Sclerodermatineae</taxon>
        <taxon>Sclerodermataceae</taxon>
        <taxon>Scleroderma</taxon>
    </lineage>
</organism>
<accession>A0A0C2Z0P3</accession>
<reference evidence="2" key="2">
    <citation type="submission" date="2015-01" db="EMBL/GenBank/DDBJ databases">
        <title>Evolutionary Origins and Diversification of the Mycorrhizal Mutualists.</title>
        <authorList>
            <consortium name="DOE Joint Genome Institute"/>
            <consortium name="Mycorrhizal Genomics Consortium"/>
            <person name="Kohler A."/>
            <person name="Kuo A."/>
            <person name="Nagy L.G."/>
            <person name="Floudas D."/>
            <person name="Copeland A."/>
            <person name="Barry K.W."/>
            <person name="Cichocki N."/>
            <person name="Veneault-Fourrey C."/>
            <person name="LaButti K."/>
            <person name="Lindquist E.A."/>
            <person name="Lipzen A."/>
            <person name="Lundell T."/>
            <person name="Morin E."/>
            <person name="Murat C."/>
            <person name="Riley R."/>
            <person name="Ohm R."/>
            <person name="Sun H."/>
            <person name="Tunlid A."/>
            <person name="Henrissat B."/>
            <person name="Grigoriev I.V."/>
            <person name="Hibbett D.S."/>
            <person name="Martin F."/>
        </authorList>
    </citation>
    <scope>NUCLEOTIDE SEQUENCE [LARGE SCALE GENOMIC DNA]</scope>
    <source>
        <strain evidence="2">Foug A</strain>
    </source>
</reference>
<evidence type="ECO:0000313" key="1">
    <source>
        <dbReference type="EMBL" id="KIM55398.1"/>
    </source>
</evidence>
<sequence>MTTGDHNTPRGPRCSHCLLIYETSGRRDLVDQRRVPQFSHCLLIYETSVRCDLVDYNGECHRRACFHSRLGHESVDHNDE</sequence>
<reference evidence="1 2" key="1">
    <citation type="submission" date="2014-04" db="EMBL/GenBank/DDBJ databases">
        <authorList>
            <consortium name="DOE Joint Genome Institute"/>
            <person name="Kuo A."/>
            <person name="Kohler A."/>
            <person name="Nagy L.G."/>
            <person name="Floudas D."/>
            <person name="Copeland A."/>
            <person name="Barry K.W."/>
            <person name="Cichocki N."/>
            <person name="Veneault-Fourrey C."/>
            <person name="LaButti K."/>
            <person name="Lindquist E.A."/>
            <person name="Lipzen A."/>
            <person name="Lundell T."/>
            <person name="Morin E."/>
            <person name="Murat C."/>
            <person name="Sun H."/>
            <person name="Tunlid A."/>
            <person name="Henrissat B."/>
            <person name="Grigoriev I.V."/>
            <person name="Hibbett D.S."/>
            <person name="Martin F."/>
            <person name="Nordberg H.P."/>
            <person name="Cantor M.N."/>
            <person name="Hua S.X."/>
        </authorList>
    </citation>
    <scope>NUCLEOTIDE SEQUENCE [LARGE SCALE GENOMIC DNA]</scope>
    <source>
        <strain evidence="1 2">Foug A</strain>
    </source>
</reference>
<gene>
    <name evidence="1" type="ORF">SCLCIDRAFT_296654</name>
</gene>
<dbReference type="EMBL" id="KN822135">
    <property type="protein sequence ID" value="KIM55398.1"/>
    <property type="molecule type" value="Genomic_DNA"/>
</dbReference>
<dbReference type="AlphaFoldDB" id="A0A0C2Z0P3"/>